<gene>
    <name evidence="2" type="ORF">J8F10_21275</name>
</gene>
<evidence type="ECO:0000256" key="1">
    <source>
        <dbReference type="SAM" id="MobiDB-lite"/>
    </source>
</evidence>
<feature type="region of interest" description="Disordered" evidence="1">
    <location>
        <begin position="45"/>
        <end position="70"/>
    </location>
</feature>
<sequence length="70" mass="7806">MKNTATNTGKISATANTNDELRDLLRRIRDDPDAGEWGEWARRLMEGDAERKRKAAERARGSPRPEPAGA</sequence>
<protein>
    <submittedName>
        <fullName evidence="2">Uncharacterized protein</fullName>
    </submittedName>
</protein>
<accession>A0ABS5BWK8</accession>
<keyword evidence="3" id="KW-1185">Reference proteome</keyword>
<name>A0ABS5BWK8_9BACT</name>
<dbReference type="Proteomes" id="UP000676565">
    <property type="component" value="Unassembled WGS sequence"/>
</dbReference>
<evidence type="ECO:0000313" key="3">
    <source>
        <dbReference type="Proteomes" id="UP000676565"/>
    </source>
</evidence>
<evidence type="ECO:0000313" key="2">
    <source>
        <dbReference type="EMBL" id="MBP3957792.1"/>
    </source>
</evidence>
<dbReference type="RefSeq" id="WP_210657187.1">
    <property type="nucleotide sequence ID" value="NZ_JAGKQQ010000001.1"/>
</dbReference>
<comment type="caution">
    <text evidence="2">The sequence shown here is derived from an EMBL/GenBank/DDBJ whole genome shotgun (WGS) entry which is preliminary data.</text>
</comment>
<proteinExistence type="predicted"/>
<organism evidence="2 3">
    <name type="scientific">Gemmata palustris</name>
    <dbReference type="NCBI Taxonomy" id="2822762"/>
    <lineage>
        <taxon>Bacteria</taxon>
        <taxon>Pseudomonadati</taxon>
        <taxon>Planctomycetota</taxon>
        <taxon>Planctomycetia</taxon>
        <taxon>Gemmatales</taxon>
        <taxon>Gemmataceae</taxon>
        <taxon>Gemmata</taxon>
    </lineage>
</organism>
<feature type="compositionally biased region" description="Basic and acidic residues" evidence="1">
    <location>
        <begin position="45"/>
        <end position="60"/>
    </location>
</feature>
<reference evidence="2 3" key="1">
    <citation type="submission" date="2021-04" db="EMBL/GenBank/DDBJ databases">
        <authorList>
            <person name="Ivanova A."/>
        </authorList>
    </citation>
    <scope>NUCLEOTIDE SEQUENCE [LARGE SCALE GENOMIC DNA]</scope>
    <source>
        <strain evidence="2 3">G18</strain>
    </source>
</reference>
<dbReference type="EMBL" id="JAGKQQ010000001">
    <property type="protein sequence ID" value="MBP3957792.1"/>
    <property type="molecule type" value="Genomic_DNA"/>
</dbReference>